<keyword evidence="2 5" id="KW-0863">Zinc-finger</keyword>
<dbReference type="GO" id="GO:0008270">
    <property type="term" value="F:zinc ion binding"/>
    <property type="evidence" value="ECO:0007669"/>
    <property type="project" value="UniProtKB-KW"/>
</dbReference>
<keyword evidence="8" id="KW-1185">Reference proteome</keyword>
<name>A0A6G0VXA5_APHCR</name>
<keyword evidence="4 5" id="KW-0238">DNA-binding</keyword>
<dbReference type="OrthoDB" id="6628777at2759"/>
<accession>A0A6G0VXA5</accession>
<dbReference type="EMBL" id="VUJU01011638">
    <property type="protein sequence ID" value="KAF0710489.1"/>
    <property type="molecule type" value="Genomic_DNA"/>
</dbReference>
<dbReference type="Pfam" id="PF21788">
    <property type="entry name" value="TNP-like_GBD"/>
    <property type="match status" value="1"/>
</dbReference>
<dbReference type="SUPFAM" id="SSF57716">
    <property type="entry name" value="Glucocorticoid receptor-like (DNA-binding domain)"/>
    <property type="match status" value="1"/>
</dbReference>
<protein>
    <submittedName>
        <fullName evidence="7">THAP-type domain-containing protein</fullName>
    </submittedName>
</protein>
<evidence type="ECO:0000256" key="2">
    <source>
        <dbReference type="ARBA" id="ARBA00022771"/>
    </source>
</evidence>
<evidence type="ECO:0000313" key="7">
    <source>
        <dbReference type="EMBL" id="KAF0710489.1"/>
    </source>
</evidence>
<evidence type="ECO:0000256" key="5">
    <source>
        <dbReference type="PROSITE-ProRule" id="PRU00309"/>
    </source>
</evidence>
<dbReference type="Proteomes" id="UP000478052">
    <property type="component" value="Unassembled WGS sequence"/>
</dbReference>
<dbReference type="PROSITE" id="PS50950">
    <property type="entry name" value="ZF_THAP"/>
    <property type="match status" value="1"/>
</dbReference>
<evidence type="ECO:0000259" key="6">
    <source>
        <dbReference type="PROSITE" id="PS50950"/>
    </source>
</evidence>
<evidence type="ECO:0000256" key="3">
    <source>
        <dbReference type="ARBA" id="ARBA00022833"/>
    </source>
</evidence>
<keyword evidence="3" id="KW-0862">Zinc</keyword>
<evidence type="ECO:0000256" key="4">
    <source>
        <dbReference type="ARBA" id="ARBA00023125"/>
    </source>
</evidence>
<feature type="domain" description="THAP-type" evidence="6">
    <location>
        <begin position="57"/>
        <end position="141"/>
    </location>
</feature>
<dbReference type="SMART" id="SM00980">
    <property type="entry name" value="THAP"/>
    <property type="match status" value="1"/>
</dbReference>
<proteinExistence type="predicted"/>
<feature type="non-terminal residue" evidence="7">
    <location>
        <position position="544"/>
    </location>
</feature>
<organism evidence="7 8">
    <name type="scientific">Aphis craccivora</name>
    <name type="common">Cowpea aphid</name>
    <dbReference type="NCBI Taxonomy" id="307492"/>
    <lineage>
        <taxon>Eukaryota</taxon>
        <taxon>Metazoa</taxon>
        <taxon>Ecdysozoa</taxon>
        <taxon>Arthropoda</taxon>
        <taxon>Hexapoda</taxon>
        <taxon>Insecta</taxon>
        <taxon>Pterygota</taxon>
        <taxon>Neoptera</taxon>
        <taxon>Paraneoptera</taxon>
        <taxon>Hemiptera</taxon>
        <taxon>Sternorrhyncha</taxon>
        <taxon>Aphidomorpha</taxon>
        <taxon>Aphidoidea</taxon>
        <taxon>Aphididae</taxon>
        <taxon>Aphidini</taxon>
        <taxon>Aphis</taxon>
        <taxon>Aphis</taxon>
    </lineage>
</organism>
<dbReference type="GO" id="GO:0003677">
    <property type="term" value="F:DNA binding"/>
    <property type="evidence" value="ECO:0007669"/>
    <property type="project" value="UniProtKB-UniRule"/>
</dbReference>
<gene>
    <name evidence="7" type="ORF">FWK35_00032543</name>
</gene>
<dbReference type="AlphaFoldDB" id="A0A6G0VXA5"/>
<evidence type="ECO:0000256" key="1">
    <source>
        <dbReference type="ARBA" id="ARBA00022723"/>
    </source>
</evidence>
<dbReference type="Pfam" id="PF21787">
    <property type="entry name" value="TNP-like_RNaseH_N"/>
    <property type="match status" value="1"/>
</dbReference>
<dbReference type="InterPro" id="IPR048365">
    <property type="entry name" value="TNP-like_RNaseH_N"/>
</dbReference>
<keyword evidence="1" id="KW-0479">Metal-binding</keyword>
<dbReference type="Pfam" id="PF05485">
    <property type="entry name" value="THAP"/>
    <property type="match status" value="1"/>
</dbReference>
<dbReference type="InterPro" id="IPR048366">
    <property type="entry name" value="TNP-like_GBD"/>
</dbReference>
<reference evidence="7 8" key="1">
    <citation type="submission" date="2019-08" db="EMBL/GenBank/DDBJ databases">
        <title>Whole genome of Aphis craccivora.</title>
        <authorList>
            <person name="Voronova N.V."/>
            <person name="Shulinski R.S."/>
            <person name="Bandarenka Y.V."/>
            <person name="Zhorov D.G."/>
            <person name="Warner D."/>
        </authorList>
    </citation>
    <scope>NUCLEOTIDE SEQUENCE [LARGE SCALE GENOMIC DNA]</scope>
    <source>
        <strain evidence="7">180601</strain>
        <tissue evidence="7">Whole Body</tissue>
    </source>
</reference>
<sequence>MVLKLRSKTGGGNSIGENSTLKIVHPSKTSVAGVAGFCSLISMYLLCTFPNSTIQNMGKEAYKCCVKGCTFKGGMSHRFPNPKVYLNVMNKWIQILGEEQFSGLDSSTIYFKKRVCSNHFDKNDFSPGSKMLKKCAVPVLNIGKTTMGLLSTIGVKRANQLTPKCKSLYSDTVWLNKQLRCSRKQCNTFKKRLAAASNFSGKLFNSKLSSQMTTSASIFTKLQLRETNNKARGRRFTLEEKLSSLSLYKQNAKCYRQLSKLFTLPGRKSLTNLLSKIPIGTGVDKSLINVLQKNVSKLNEKHKVCVLLFDEVSIEPHLQYDDSTGFISGFEDNGISRTQQFVDHALVFMIRGVIKKYKQPICYTFCKSTTSRHDLSNQIKKVVKAIHSTGLKVIATICDQGATNTAAINLLKADTRVNCLRKNIDYNNLFYEVDCGTKVIKLVHLFDPPHLLKGIRNNLLNKNVLFIENNKKHEASWKHILDVYKLDSNIDDVKLLPRLTAEHVIPEKIKKMKVRNASQVLSQRVSSIMHFVACDYSFNIREVL</sequence>
<evidence type="ECO:0000313" key="8">
    <source>
        <dbReference type="Proteomes" id="UP000478052"/>
    </source>
</evidence>
<comment type="caution">
    <text evidence="7">The sequence shown here is derived from an EMBL/GenBank/DDBJ whole genome shotgun (WGS) entry which is preliminary data.</text>
</comment>
<dbReference type="InterPro" id="IPR006612">
    <property type="entry name" value="THAP_Znf"/>
</dbReference>